<dbReference type="PANTHER" id="PTHR43434:SF1">
    <property type="entry name" value="PHOSPHOGLYCOLATE PHOSPHATASE"/>
    <property type="match status" value="1"/>
</dbReference>
<dbReference type="HOGENOM" id="CLU_045011_19_3_9"/>
<dbReference type="Gene3D" id="1.10.150.240">
    <property type="entry name" value="Putative phosphatase, domain 2"/>
    <property type="match status" value="1"/>
</dbReference>
<dbReference type="InterPro" id="IPR023198">
    <property type="entry name" value="PGP-like_dom2"/>
</dbReference>
<dbReference type="InterPro" id="IPR023214">
    <property type="entry name" value="HAD_sf"/>
</dbReference>
<dbReference type="Pfam" id="PF13419">
    <property type="entry name" value="HAD_2"/>
    <property type="match status" value="1"/>
</dbReference>
<dbReference type="GO" id="GO:0006281">
    <property type="term" value="P:DNA repair"/>
    <property type="evidence" value="ECO:0007669"/>
    <property type="project" value="TreeGrafter"/>
</dbReference>
<dbReference type="InterPro" id="IPR041492">
    <property type="entry name" value="HAD_2"/>
</dbReference>
<dbReference type="eggNOG" id="COG0546">
    <property type="taxonomic scope" value="Bacteria"/>
</dbReference>
<comment type="caution">
    <text evidence="1">The sequence shown here is derived from an EMBL/GenBank/DDBJ whole genome shotgun (WGS) entry which is preliminary data.</text>
</comment>
<evidence type="ECO:0000313" key="2">
    <source>
        <dbReference type="Proteomes" id="UP000004923"/>
    </source>
</evidence>
<dbReference type="GO" id="GO:0008967">
    <property type="term" value="F:phosphoglycolate phosphatase activity"/>
    <property type="evidence" value="ECO:0007669"/>
    <property type="project" value="TreeGrafter"/>
</dbReference>
<reference evidence="1 2" key="1">
    <citation type="submission" date="2011-01" db="EMBL/GenBank/DDBJ databases">
        <authorList>
            <person name="Weinstock G."/>
            <person name="Sodergren E."/>
            <person name="Clifton S."/>
            <person name="Fulton L."/>
            <person name="Fulton B."/>
            <person name="Courtney L."/>
            <person name="Fronick C."/>
            <person name="Harrison M."/>
            <person name="Strong C."/>
            <person name="Farmer C."/>
            <person name="Delahaunty K."/>
            <person name="Markovic C."/>
            <person name="Hall O."/>
            <person name="Minx P."/>
            <person name="Tomlinson C."/>
            <person name="Mitreva M."/>
            <person name="Hou S."/>
            <person name="Chen J."/>
            <person name="Wollam A."/>
            <person name="Pepin K.H."/>
            <person name="Johnson M."/>
            <person name="Bhonagiri V."/>
            <person name="Zhang X."/>
            <person name="Suruliraj S."/>
            <person name="Warren W."/>
            <person name="Chinwalla A."/>
            <person name="Mardis E.R."/>
            <person name="Wilson R.K."/>
        </authorList>
    </citation>
    <scope>NUCLEOTIDE SEQUENCE [LARGE SCALE GENOMIC DNA]</scope>
    <source>
        <strain evidence="1 2">YIT 12067</strain>
    </source>
</reference>
<dbReference type="InterPro" id="IPR006439">
    <property type="entry name" value="HAD-SF_hydro_IA"/>
</dbReference>
<dbReference type="GO" id="GO:0005829">
    <property type="term" value="C:cytosol"/>
    <property type="evidence" value="ECO:0007669"/>
    <property type="project" value="TreeGrafter"/>
</dbReference>
<dbReference type="AlphaFoldDB" id="E8LCZ7"/>
<proteinExistence type="predicted"/>
<dbReference type="InterPro" id="IPR036412">
    <property type="entry name" value="HAD-like_sf"/>
</dbReference>
<evidence type="ECO:0000313" key="1">
    <source>
        <dbReference type="EMBL" id="EFY05307.1"/>
    </source>
</evidence>
<dbReference type="FunFam" id="3.40.50.1000:FF:000022">
    <property type="entry name" value="Phosphoglycolate phosphatase"/>
    <property type="match status" value="1"/>
</dbReference>
<dbReference type="SFLD" id="SFLDS00003">
    <property type="entry name" value="Haloacid_Dehalogenase"/>
    <property type="match status" value="1"/>
</dbReference>
<keyword evidence="1" id="KW-0378">Hydrolase</keyword>
<dbReference type="OrthoDB" id="9797743at2"/>
<accession>E8LCZ7</accession>
<dbReference type="SFLD" id="SFLDG01129">
    <property type="entry name" value="C1.5:_HAD__Beta-PGM__Phosphata"/>
    <property type="match status" value="1"/>
</dbReference>
<dbReference type="PANTHER" id="PTHR43434">
    <property type="entry name" value="PHOSPHOGLYCOLATE PHOSPHATASE"/>
    <property type="match status" value="1"/>
</dbReference>
<dbReference type="SUPFAM" id="SSF56784">
    <property type="entry name" value="HAD-like"/>
    <property type="match status" value="1"/>
</dbReference>
<sequence length="219" mass="24116">MKMQIKGILFDFDGTIANTIDLIIATFEHTCREVLGFTPEREKIVATFGLPLPEAMIALSGKPELVETMRDAYREYNNAHHDDMIRSIPGVKETLEQLKAQGIKLAVVTSKKPPMLRRGLDCLQLTPYFDATVALGDTKESKPHPEPMLAACAKLGVKPEECLCVGDSPFDLQSGRSAGAKTVAVRYTAFGWEKLLEEGRPDFVIASPQELLELVGKAK</sequence>
<name>E8LCZ7_9FIRM</name>
<gene>
    <name evidence="1" type="ORF">HMPREF9443_00721</name>
</gene>
<dbReference type="Gene3D" id="3.40.50.1000">
    <property type="entry name" value="HAD superfamily/HAD-like"/>
    <property type="match status" value="1"/>
</dbReference>
<keyword evidence="2" id="KW-1185">Reference proteome</keyword>
<dbReference type="SFLD" id="SFLDG01135">
    <property type="entry name" value="C1.5.6:_HAD__Beta-PGM__Phospha"/>
    <property type="match status" value="1"/>
</dbReference>
<protein>
    <submittedName>
        <fullName evidence="1">HAD hydrolase, family IA, variant 3</fullName>
    </submittedName>
</protein>
<dbReference type="Proteomes" id="UP000004923">
    <property type="component" value="Unassembled WGS sequence"/>
</dbReference>
<dbReference type="EMBL" id="AEVN01000028">
    <property type="protein sequence ID" value="EFY05307.1"/>
    <property type="molecule type" value="Genomic_DNA"/>
</dbReference>
<dbReference type="NCBIfam" id="TIGR01509">
    <property type="entry name" value="HAD-SF-IA-v3"/>
    <property type="match status" value="1"/>
</dbReference>
<dbReference type="NCBIfam" id="TIGR01549">
    <property type="entry name" value="HAD-SF-IA-v1"/>
    <property type="match status" value="1"/>
</dbReference>
<dbReference type="RefSeq" id="WP_009145104.1">
    <property type="nucleotide sequence ID" value="NZ_GL830870.1"/>
</dbReference>
<organism evidence="1 2">
    <name type="scientific">Phascolarctobacterium succinatutens YIT 12067</name>
    <dbReference type="NCBI Taxonomy" id="626939"/>
    <lineage>
        <taxon>Bacteria</taxon>
        <taxon>Bacillati</taxon>
        <taxon>Bacillota</taxon>
        <taxon>Negativicutes</taxon>
        <taxon>Acidaminococcales</taxon>
        <taxon>Acidaminococcaceae</taxon>
        <taxon>Phascolarctobacterium</taxon>
    </lineage>
</organism>
<dbReference type="PRINTS" id="PR00413">
    <property type="entry name" value="HADHALOGNASE"/>
</dbReference>
<dbReference type="InterPro" id="IPR050155">
    <property type="entry name" value="HAD-like_hydrolase_sf"/>
</dbReference>